<dbReference type="Proteomes" id="UP000663891">
    <property type="component" value="Unassembled WGS sequence"/>
</dbReference>
<dbReference type="OrthoDB" id="2395269at2759"/>
<evidence type="ECO:0000313" key="4">
    <source>
        <dbReference type="EMBL" id="CAF4037971.1"/>
    </source>
</evidence>
<keyword evidence="1" id="KW-0175">Coiled coil</keyword>
<evidence type="ECO:0000313" key="3">
    <source>
        <dbReference type="EMBL" id="CAF1357438.1"/>
    </source>
</evidence>
<feature type="region of interest" description="Disordered" evidence="2">
    <location>
        <begin position="473"/>
        <end position="510"/>
    </location>
</feature>
<sequence length="536" mass="62450">MASPITPTDNSMQQIHAESQAFTTSFYDDALFVSSSAPEIYGNHTFDFHNKLDILSLAESLASEAKYLINEVEAIQLPNTDRQFQMELRKINIQDDNCLTYKMSLRIDSVFWFKRHRLHGDNVQDLDNLYKVASDYVEKVKNETEHYPRILNEHEIYRIPVSSSTPKWCYIDRKGETCRRNEQKPCSDKHYQWCDDENYGDAGKCTTNHFNKKIIHTSEIRKEEIPGYICRYRSLKLNRNYAFCQFYVDPDFWIYENSVSKPSIYPYFIVAARYDATPVITLNPVKHCKNEEYVQTSDAWQAVLQTLRYIKDQVKMDTLPLSRIYINFGKWMQQKVDDSSCRHAHAHINIVLTRQTIEKINEINPSNKQRKGKKLFQSLVGSILPPKPYRLDDSLQLIEHMNNHMTPLLIKRNQKLERSVSILKAELEALKEENKYLRNLTFGPTYTAQETEDTAHGTDADDFVTGVNERDFETGINEDGSETRINEESSETRINEEGSETRINEESSETRINEDGFETEINMDDFGIGINDDRLP</sequence>
<dbReference type="EMBL" id="CAJOAY010003746">
    <property type="protein sequence ID" value="CAF4037971.1"/>
    <property type="molecule type" value="Genomic_DNA"/>
</dbReference>
<evidence type="ECO:0000313" key="5">
    <source>
        <dbReference type="Proteomes" id="UP000663891"/>
    </source>
</evidence>
<name>A0A815HX10_9BILA</name>
<dbReference type="EMBL" id="CAJNON010000698">
    <property type="protein sequence ID" value="CAF1357438.1"/>
    <property type="molecule type" value="Genomic_DNA"/>
</dbReference>
<evidence type="ECO:0000256" key="1">
    <source>
        <dbReference type="SAM" id="Coils"/>
    </source>
</evidence>
<dbReference type="Proteomes" id="UP000663881">
    <property type="component" value="Unassembled WGS sequence"/>
</dbReference>
<protein>
    <submittedName>
        <fullName evidence="3">Uncharacterized protein</fullName>
    </submittedName>
</protein>
<accession>A0A815HX10</accession>
<reference evidence="3" key="1">
    <citation type="submission" date="2021-02" db="EMBL/GenBank/DDBJ databases">
        <authorList>
            <person name="Nowell W R."/>
        </authorList>
    </citation>
    <scope>NUCLEOTIDE SEQUENCE</scope>
</reference>
<proteinExistence type="predicted"/>
<dbReference type="AlphaFoldDB" id="A0A815HX10"/>
<feature type="compositionally biased region" description="Basic and acidic residues" evidence="2">
    <location>
        <begin position="481"/>
        <end position="510"/>
    </location>
</feature>
<feature type="coiled-coil region" evidence="1">
    <location>
        <begin position="413"/>
        <end position="440"/>
    </location>
</feature>
<gene>
    <name evidence="4" type="ORF">OKA104_LOCUS31984</name>
    <name evidence="3" type="ORF">VCS650_LOCUS34117</name>
</gene>
<organism evidence="3 5">
    <name type="scientific">Adineta steineri</name>
    <dbReference type="NCBI Taxonomy" id="433720"/>
    <lineage>
        <taxon>Eukaryota</taxon>
        <taxon>Metazoa</taxon>
        <taxon>Spiralia</taxon>
        <taxon>Gnathifera</taxon>
        <taxon>Rotifera</taxon>
        <taxon>Eurotatoria</taxon>
        <taxon>Bdelloidea</taxon>
        <taxon>Adinetida</taxon>
        <taxon>Adinetidae</taxon>
        <taxon>Adineta</taxon>
    </lineage>
</organism>
<evidence type="ECO:0000256" key="2">
    <source>
        <dbReference type="SAM" id="MobiDB-lite"/>
    </source>
</evidence>
<comment type="caution">
    <text evidence="3">The sequence shown here is derived from an EMBL/GenBank/DDBJ whole genome shotgun (WGS) entry which is preliminary data.</text>
</comment>